<comment type="similarity">
    <text evidence="8">Belongs to the exbB/tolQ family.</text>
</comment>
<dbReference type="Pfam" id="PF01618">
    <property type="entry name" value="MotA_ExbB"/>
    <property type="match status" value="1"/>
</dbReference>
<dbReference type="InterPro" id="IPR002898">
    <property type="entry name" value="MotA_ExbB_proton_chnl"/>
</dbReference>
<dbReference type="Proteomes" id="UP000199397">
    <property type="component" value="Unassembled WGS sequence"/>
</dbReference>
<keyword evidence="5 8" id="KW-0653">Protein transport</keyword>
<evidence type="ECO:0000256" key="9">
    <source>
        <dbReference type="SAM" id="Phobius"/>
    </source>
</evidence>
<dbReference type="InterPro" id="IPR014172">
    <property type="entry name" value="TonB_ExbB_2"/>
</dbReference>
<keyword evidence="12" id="KW-1185">Reference proteome</keyword>
<evidence type="ECO:0000256" key="5">
    <source>
        <dbReference type="ARBA" id="ARBA00022927"/>
    </source>
</evidence>
<keyword evidence="3" id="KW-1003">Cell membrane</keyword>
<dbReference type="AlphaFoldDB" id="A0A1H4ED20"/>
<evidence type="ECO:0000256" key="2">
    <source>
        <dbReference type="ARBA" id="ARBA00022448"/>
    </source>
</evidence>
<keyword evidence="4 9" id="KW-0812">Transmembrane</keyword>
<dbReference type="InterPro" id="IPR050790">
    <property type="entry name" value="ExbB/TolQ_transport"/>
</dbReference>
<sequence>MEFLKLYLDHMVLGTLGFMSFIMLAFAVERYIYFWRIKLADFKHIELLKVALTRNLTTISSVGANAPYVGLLGTVLGILITFHEMGQGNKLDVNSIMLGLAMALKATAAGLLVAIPAILFYNGLMRKVDVLVGRWTALQDGHV</sequence>
<keyword evidence="6 9" id="KW-1133">Transmembrane helix</keyword>
<gene>
    <name evidence="11" type="ORF">SAMN05660964_02544</name>
</gene>
<accession>A0A1H4ED20</accession>
<dbReference type="PANTHER" id="PTHR30625">
    <property type="entry name" value="PROTEIN TOLQ"/>
    <property type="match status" value="1"/>
</dbReference>
<dbReference type="EMBL" id="FNQP01000015">
    <property type="protein sequence ID" value="SEA82951.1"/>
    <property type="molecule type" value="Genomic_DNA"/>
</dbReference>
<dbReference type="GO" id="GO:0017038">
    <property type="term" value="P:protein import"/>
    <property type="evidence" value="ECO:0007669"/>
    <property type="project" value="TreeGrafter"/>
</dbReference>
<dbReference type="STRING" id="525918.SAMN05660964_02544"/>
<dbReference type="PANTHER" id="PTHR30625:SF15">
    <property type="entry name" value="BIOPOLYMER TRANSPORT PROTEIN EXBB"/>
    <property type="match status" value="1"/>
</dbReference>
<evidence type="ECO:0000256" key="7">
    <source>
        <dbReference type="ARBA" id="ARBA00023136"/>
    </source>
</evidence>
<evidence type="ECO:0000256" key="6">
    <source>
        <dbReference type="ARBA" id="ARBA00022989"/>
    </source>
</evidence>
<evidence type="ECO:0000256" key="1">
    <source>
        <dbReference type="ARBA" id="ARBA00004651"/>
    </source>
</evidence>
<feature type="transmembrane region" description="Helical" evidence="9">
    <location>
        <begin position="12"/>
        <end position="35"/>
    </location>
</feature>
<name>A0A1H4ED20_9GAMM</name>
<organism evidence="11 12">
    <name type="scientific">Thiothrix caldifontis</name>
    <dbReference type="NCBI Taxonomy" id="525918"/>
    <lineage>
        <taxon>Bacteria</taxon>
        <taxon>Pseudomonadati</taxon>
        <taxon>Pseudomonadota</taxon>
        <taxon>Gammaproteobacteria</taxon>
        <taxon>Thiotrichales</taxon>
        <taxon>Thiotrichaceae</taxon>
        <taxon>Thiothrix</taxon>
    </lineage>
</organism>
<evidence type="ECO:0000313" key="12">
    <source>
        <dbReference type="Proteomes" id="UP000199397"/>
    </source>
</evidence>
<feature type="domain" description="MotA/TolQ/ExbB proton channel" evidence="10">
    <location>
        <begin position="48"/>
        <end position="135"/>
    </location>
</feature>
<evidence type="ECO:0000256" key="3">
    <source>
        <dbReference type="ARBA" id="ARBA00022475"/>
    </source>
</evidence>
<dbReference type="RefSeq" id="WP_093069172.1">
    <property type="nucleotide sequence ID" value="NZ_FNQP01000015.1"/>
</dbReference>
<dbReference type="NCBIfam" id="TIGR02805">
    <property type="entry name" value="exbB2"/>
    <property type="match status" value="1"/>
</dbReference>
<keyword evidence="7 9" id="KW-0472">Membrane</keyword>
<proteinExistence type="inferred from homology"/>
<protein>
    <submittedName>
        <fullName evidence="11">Outer membrane transport energization protein ExbB (TC 2.C.1.1.1)</fullName>
    </submittedName>
</protein>
<feature type="transmembrane region" description="Helical" evidence="9">
    <location>
        <begin position="56"/>
        <end position="82"/>
    </location>
</feature>
<dbReference type="GO" id="GO:0055085">
    <property type="term" value="P:transmembrane transport"/>
    <property type="evidence" value="ECO:0007669"/>
    <property type="project" value="InterPro"/>
</dbReference>
<evidence type="ECO:0000256" key="4">
    <source>
        <dbReference type="ARBA" id="ARBA00022692"/>
    </source>
</evidence>
<evidence type="ECO:0000313" key="11">
    <source>
        <dbReference type="EMBL" id="SEA82951.1"/>
    </source>
</evidence>
<dbReference type="OrthoDB" id="9805133at2"/>
<keyword evidence="2 8" id="KW-0813">Transport</keyword>
<dbReference type="GO" id="GO:0005886">
    <property type="term" value="C:plasma membrane"/>
    <property type="evidence" value="ECO:0007669"/>
    <property type="project" value="UniProtKB-SubCell"/>
</dbReference>
<evidence type="ECO:0000259" key="10">
    <source>
        <dbReference type="Pfam" id="PF01618"/>
    </source>
</evidence>
<evidence type="ECO:0000256" key="8">
    <source>
        <dbReference type="RuleBase" id="RU004057"/>
    </source>
</evidence>
<feature type="transmembrane region" description="Helical" evidence="9">
    <location>
        <begin position="102"/>
        <end position="124"/>
    </location>
</feature>
<comment type="subcellular location">
    <subcellularLocation>
        <location evidence="1">Cell membrane</location>
        <topology evidence="1">Multi-pass membrane protein</topology>
    </subcellularLocation>
    <subcellularLocation>
        <location evidence="8">Membrane</location>
        <topology evidence="8">Multi-pass membrane protein</topology>
    </subcellularLocation>
</comment>
<reference evidence="11 12" key="1">
    <citation type="submission" date="2016-10" db="EMBL/GenBank/DDBJ databases">
        <authorList>
            <person name="de Groot N.N."/>
        </authorList>
    </citation>
    <scope>NUCLEOTIDE SEQUENCE [LARGE SCALE GENOMIC DNA]</scope>
    <source>
        <strain evidence="11 12">DSM 21228</strain>
    </source>
</reference>